<accession>A0A6N2AXA9</accession>
<sequence length="67" mass="7696">MRDNWMHIQGLDGRPQNFLKLLMLESGSPKKWFSIAHEKRLNGGYARFEARFTLKMGRTGCQGQPSA</sequence>
<comment type="caution">
    <text evidence="1">The sequence shown here is derived from an EMBL/GenBank/DDBJ whole genome shotgun (WGS) entry which is preliminary data.</text>
</comment>
<dbReference type="EMBL" id="RXGB01005902">
    <property type="protein sequence ID" value="TMW87152.1"/>
    <property type="molecule type" value="Genomic_DNA"/>
</dbReference>
<dbReference type="AlphaFoldDB" id="A0A6N2AXA9"/>
<proteinExistence type="predicted"/>
<gene>
    <name evidence="1" type="ORF">EJD97_020349</name>
</gene>
<reference evidence="1" key="1">
    <citation type="submission" date="2019-05" db="EMBL/GenBank/DDBJ databases">
        <title>The de novo reference genome and transcriptome assemblies of the wild tomato species Solanum chilense.</title>
        <authorList>
            <person name="Stam R."/>
            <person name="Nosenko T."/>
            <person name="Hoerger A.C."/>
            <person name="Stephan W."/>
            <person name="Seidel M.A."/>
            <person name="Kuhn J.M.M."/>
            <person name="Haberer G."/>
            <person name="Tellier A."/>
        </authorList>
    </citation>
    <scope>NUCLEOTIDE SEQUENCE</scope>
    <source>
        <tissue evidence="1">Mature leaves</tissue>
    </source>
</reference>
<organism evidence="1">
    <name type="scientific">Solanum chilense</name>
    <name type="common">Tomato</name>
    <name type="synonym">Lycopersicon chilense</name>
    <dbReference type="NCBI Taxonomy" id="4083"/>
    <lineage>
        <taxon>Eukaryota</taxon>
        <taxon>Viridiplantae</taxon>
        <taxon>Streptophyta</taxon>
        <taxon>Embryophyta</taxon>
        <taxon>Tracheophyta</taxon>
        <taxon>Spermatophyta</taxon>
        <taxon>Magnoliopsida</taxon>
        <taxon>eudicotyledons</taxon>
        <taxon>Gunneridae</taxon>
        <taxon>Pentapetalae</taxon>
        <taxon>asterids</taxon>
        <taxon>lamiids</taxon>
        <taxon>Solanales</taxon>
        <taxon>Solanaceae</taxon>
        <taxon>Solanoideae</taxon>
        <taxon>Solaneae</taxon>
        <taxon>Solanum</taxon>
        <taxon>Solanum subgen. Lycopersicon</taxon>
    </lineage>
</organism>
<protein>
    <submittedName>
        <fullName evidence="1">Uncharacterized protein</fullName>
    </submittedName>
</protein>
<evidence type="ECO:0000313" key="1">
    <source>
        <dbReference type="EMBL" id="TMW87152.1"/>
    </source>
</evidence>
<name>A0A6N2AXA9_SOLCI</name>